<evidence type="ECO:0000313" key="1">
    <source>
        <dbReference type="EMBL" id="KAK5859298.1"/>
    </source>
</evidence>
<reference evidence="1 2" key="2">
    <citation type="journal article" date="2023" name="Mol. Biol. Evol.">
        <title>Genomics of Secondarily Temperate Adaptation in the Only Non-Antarctic Icefish.</title>
        <authorList>
            <person name="Rivera-Colon A.G."/>
            <person name="Rayamajhi N."/>
            <person name="Minhas B.F."/>
            <person name="Madrigal G."/>
            <person name="Bilyk K.T."/>
            <person name="Yoon V."/>
            <person name="Hune M."/>
            <person name="Gregory S."/>
            <person name="Cheng C.H.C."/>
            <person name="Catchen J.M."/>
        </authorList>
    </citation>
    <scope>NUCLEOTIDE SEQUENCE [LARGE SCALE GENOMIC DNA]</scope>
    <source>
        <strain evidence="1">JMC-PN-2008</strain>
    </source>
</reference>
<dbReference type="EMBL" id="JAUZQC010000015">
    <property type="protein sequence ID" value="KAK5859298.1"/>
    <property type="molecule type" value="Genomic_DNA"/>
</dbReference>
<accession>A0AAN8ALF7</accession>
<evidence type="ECO:0000313" key="2">
    <source>
        <dbReference type="Proteomes" id="UP001346869"/>
    </source>
</evidence>
<proteinExistence type="predicted"/>
<name>A0AAN8ALF7_ELEMC</name>
<sequence>MADREDDGRVLRAIFSHEKLSLPPAALGLLRQWERLTMKQDLLYRTYQEPDGGEWVDQLVLPECLREEVFQRLHNHHVPSRYRAHY</sequence>
<protein>
    <submittedName>
        <fullName evidence="1">Uncharacterized protein</fullName>
    </submittedName>
</protein>
<keyword evidence="2" id="KW-1185">Reference proteome</keyword>
<comment type="caution">
    <text evidence="1">The sequence shown here is derived from an EMBL/GenBank/DDBJ whole genome shotgun (WGS) entry which is preliminary data.</text>
</comment>
<reference evidence="1 2" key="1">
    <citation type="journal article" date="2023" name="Genes (Basel)">
        <title>Chromosome-Level Genome Assembly and Circadian Gene Repertoire of the Patagonia Blennie Eleginops maclovinus-The Closest Ancestral Proxy of Antarctic Cryonotothenioids.</title>
        <authorList>
            <person name="Cheng C.C."/>
            <person name="Rivera-Colon A.G."/>
            <person name="Minhas B.F."/>
            <person name="Wilson L."/>
            <person name="Rayamajhi N."/>
            <person name="Vargas-Chacoff L."/>
            <person name="Catchen J.M."/>
        </authorList>
    </citation>
    <scope>NUCLEOTIDE SEQUENCE [LARGE SCALE GENOMIC DNA]</scope>
    <source>
        <strain evidence="1">JMC-PN-2008</strain>
    </source>
</reference>
<gene>
    <name evidence="1" type="ORF">PBY51_003375</name>
</gene>
<dbReference type="AlphaFoldDB" id="A0AAN8ALF7"/>
<organism evidence="1 2">
    <name type="scientific">Eleginops maclovinus</name>
    <name type="common">Patagonian blennie</name>
    <name type="synonym">Eleginus maclovinus</name>
    <dbReference type="NCBI Taxonomy" id="56733"/>
    <lineage>
        <taxon>Eukaryota</taxon>
        <taxon>Metazoa</taxon>
        <taxon>Chordata</taxon>
        <taxon>Craniata</taxon>
        <taxon>Vertebrata</taxon>
        <taxon>Euteleostomi</taxon>
        <taxon>Actinopterygii</taxon>
        <taxon>Neopterygii</taxon>
        <taxon>Teleostei</taxon>
        <taxon>Neoteleostei</taxon>
        <taxon>Acanthomorphata</taxon>
        <taxon>Eupercaria</taxon>
        <taxon>Perciformes</taxon>
        <taxon>Notothenioidei</taxon>
        <taxon>Eleginopidae</taxon>
        <taxon>Eleginops</taxon>
    </lineage>
</organism>
<dbReference type="Proteomes" id="UP001346869">
    <property type="component" value="Unassembled WGS sequence"/>
</dbReference>